<feature type="compositionally biased region" description="Basic residues" evidence="1">
    <location>
        <begin position="361"/>
        <end position="375"/>
    </location>
</feature>
<comment type="caution">
    <text evidence="2">The sequence shown here is derived from an EMBL/GenBank/DDBJ whole genome shotgun (WGS) entry which is preliminary data.</text>
</comment>
<dbReference type="Proteomes" id="UP000277671">
    <property type="component" value="Unassembled WGS sequence"/>
</dbReference>
<evidence type="ECO:0000313" key="3">
    <source>
        <dbReference type="Proteomes" id="UP000277671"/>
    </source>
</evidence>
<reference evidence="2 3" key="1">
    <citation type="submission" date="2018-10" db="EMBL/GenBank/DDBJ databases">
        <title>Sequencing the genomes of 1000 actinobacteria strains.</title>
        <authorList>
            <person name="Klenk H.-P."/>
        </authorList>
    </citation>
    <scope>NUCLEOTIDE SEQUENCE [LARGE SCALE GENOMIC DNA]</scope>
    <source>
        <strain evidence="2 3">DSM 45175</strain>
    </source>
</reference>
<dbReference type="RefSeq" id="WP_121157798.1">
    <property type="nucleotide sequence ID" value="NZ_RBKT01000001.1"/>
</dbReference>
<dbReference type="InterPro" id="IPR025447">
    <property type="entry name" value="DUF4192"/>
</dbReference>
<keyword evidence="3" id="KW-1185">Reference proteome</keyword>
<sequence length="381" mass="40557">MTSTDPPRLTVRSTADLISAVPYLLGFHPADSLVLLAMRDTRIVFVARGDLPEPGDPAALRQAAEYLTAVIRRQGAQAVTILGYGPAHRVTPAVDQLEAVTQAAGLMVFDALRVSDGRYWSYRCHEPGCCPPEGTPFDPATSAVAAAATFAGHVALPDRAALTERVAPVGGTGRAAMGSATVRARERLADLLATALPGDPTGIRSIRAAGADAVRRAEGRHRAGQPLRDDEVAWLSVLLTHLDVRDHAWERIGADDWQVALWTDVLRRAEPGLAAAPGALLAFAAWRVGNGALAAVAVERALADDPGYSMAQLMADVLNGGLSPSALAESWANPTSPSRTGRRGGSLRRRPDPGGPPARVGRQRRSRRSRRYWRPARRDVG</sequence>
<dbReference type="OrthoDB" id="3264463at2"/>
<dbReference type="EMBL" id="RBKT01000001">
    <property type="protein sequence ID" value="RKR89340.1"/>
    <property type="molecule type" value="Genomic_DNA"/>
</dbReference>
<proteinExistence type="predicted"/>
<name>A0A495JJU7_9ACTN</name>
<dbReference type="Pfam" id="PF13830">
    <property type="entry name" value="DUF4192"/>
    <property type="match status" value="1"/>
</dbReference>
<evidence type="ECO:0000256" key="1">
    <source>
        <dbReference type="SAM" id="MobiDB-lite"/>
    </source>
</evidence>
<evidence type="ECO:0000313" key="2">
    <source>
        <dbReference type="EMBL" id="RKR89340.1"/>
    </source>
</evidence>
<organism evidence="2 3">
    <name type="scientific">Micromonospora pisi</name>
    <dbReference type="NCBI Taxonomy" id="589240"/>
    <lineage>
        <taxon>Bacteria</taxon>
        <taxon>Bacillati</taxon>
        <taxon>Actinomycetota</taxon>
        <taxon>Actinomycetes</taxon>
        <taxon>Micromonosporales</taxon>
        <taxon>Micromonosporaceae</taxon>
        <taxon>Micromonospora</taxon>
    </lineage>
</organism>
<dbReference type="AlphaFoldDB" id="A0A495JJU7"/>
<feature type="region of interest" description="Disordered" evidence="1">
    <location>
        <begin position="328"/>
        <end position="381"/>
    </location>
</feature>
<gene>
    <name evidence="2" type="ORF">BDK92_3684</name>
</gene>
<protein>
    <submittedName>
        <fullName evidence="2">Uncharacterized protein DUF4192</fullName>
    </submittedName>
</protein>
<accession>A0A495JJU7</accession>